<name>A0ACA9QM78_9GLOM</name>
<evidence type="ECO:0000313" key="2">
    <source>
        <dbReference type="Proteomes" id="UP000789366"/>
    </source>
</evidence>
<proteinExistence type="predicted"/>
<feature type="non-terminal residue" evidence="1">
    <location>
        <position position="1"/>
    </location>
</feature>
<gene>
    <name evidence="1" type="ORF">SPELUC_LOCUS14853</name>
</gene>
<protein>
    <submittedName>
        <fullName evidence="1">15296_t:CDS:1</fullName>
    </submittedName>
</protein>
<comment type="caution">
    <text evidence="1">The sequence shown here is derived from an EMBL/GenBank/DDBJ whole genome shotgun (WGS) entry which is preliminary data.</text>
</comment>
<sequence>QISTYEQYHDVVIVDTTSKTNQFDMILMLIIVVDNNFRNLIVASAIIEDETESTFTWILQELKNSCEIAPTEIQAIFNQQSKKAALTECKNEIPTKSIPTILDEYFPELDKILKEYLIPQILQKQRDQMAQSICYDAVLVDSWLPLLEVLDDSYQQEIAREDDYDQPQSLFPSLLEDIPQDCIQEVWKI</sequence>
<keyword evidence="2" id="KW-1185">Reference proteome</keyword>
<evidence type="ECO:0000313" key="1">
    <source>
        <dbReference type="EMBL" id="CAG8756754.1"/>
    </source>
</evidence>
<dbReference type="EMBL" id="CAJVPW010045951">
    <property type="protein sequence ID" value="CAG8756754.1"/>
    <property type="molecule type" value="Genomic_DNA"/>
</dbReference>
<dbReference type="Proteomes" id="UP000789366">
    <property type="component" value="Unassembled WGS sequence"/>
</dbReference>
<accession>A0ACA9QM78</accession>
<organism evidence="1 2">
    <name type="scientific">Cetraspora pellucida</name>
    <dbReference type="NCBI Taxonomy" id="1433469"/>
    <lineage>
        <taxon>Eukaryota</taxon>
        <taxon>Fungi</taxon>
        <taxon>Fungi incertae sedis</taxon>
        <taxon>Mucoromycota</taxon>
        <taxon>Glomeromycotina</taxon>
        <taxon>Glomeromycetes</taxon>
        <taxon>Diversisporales</taxon>
        <taxon>Gigasporaceae</taxon>
        <taxon>Cetraspora</taxon>
    </lineage>
</organism>
<feature type="non-terminal residue" evidence="1">
    <location>
        <position position="189"/>
    </location>
</feature>
<reference evidence="1" key="1">
    <citation type="submission" date="2021-06" db="EMBL/GenBank/DDBJ databases">
        <authorList>
            <person name="Kallberg Y."/>
            <person name="Tangrot J."/>
            <person name="Rosling A."/>
        </authorList>
    </citation>
    <scope>NUCLEOTIDE SEQUENCE</scope>
    <source>
        <strain evidence="1">28 12/20/2015</strain>
    </source>
</reference>